<comment type="caution">
    <text evidence="1">The sequence shown here is derived from an EMBL/GenBank/DDBJ whole genome shotgun (WGS) entry which is preliminary data.</text>
</comment>
<name>A0A1T1HAX0_OCELI</name>
<dbReference type="RefSeq" id="WP_078319929.1">
    <property type="nucleotide sequence ID" value="NZ_FXTS01000005.1"/>
</dbReference>
<reference evidence="1" key="1">
    <citation type="submission" date="2017-02" db="EMBL/GenBank/DDBJ databases">
        <title>Draft Genome Sequence of the Salt Water Bacterium Oceanospirillum linum ATCC 11336.</title>
        <authorList>
            <person name="Trachtenberg A.M."/>
            <person name="Carney J.G."/>
            <person name="Linnane J.D."/>
            <person name="Rheaume B.A."/>
            <person name="Pitts N.L."/>
            <person name="Mykles D.L."/>
            <person name="Maclea K.S."/>
        </authorList>
    </citation>
    <scope>NUCLEOTIDE SEQUENCE [LARGE SCALE GENOMIC DNA]</scope>
    <source>
        <strain evidence="1">ATCC 11336</strain>
    </source>
</reference>
<protein>
    <submittedName>
        <fullName evidence="1">Uncharacterized protein</fullName>
    </submittedName>
</protein>
<dbReference type="STRING" id="966.BTA35_0211310"/>
<evidence type="ECO:0000313" key="2">
    <source>
        <dbReference type="Proteomes" id="UP000190064"/>
    </source>
</evidence>
<gene>
    <name evidence="1" type="ORF">BTA35_0211310</name>
</gene>
<proteinExistence type="predicted"/>
<keyword evidence="2" id="KW-1185">Reference proteome</keyword>
<dbReference type="EMBL" id="MTSD02000004">
    <property type="protein sequence ID" value="OOV86877.1"/>
    <property type="molecule type" value="Genomic_DNA"/>
</dbReference>
<evidence type="ECO:0000313" key="1">
    <source>
        <dbReference type="EMBL" id="OOV86877.1"/>
    </source>
</evidence>
<dbReference type="Proteomes" id="UP000190064">
    <property type="component" value="Unassembled WGS sequence"/>
</dbReference>
<sequence>MYLSPGIVFGFHGCDQKVYDRVVKNGKHLTASENSHDWLGSGIYFWEGSYQRALEWAKDSKSIRNPAVVGAVIKLSNCVDLLDAEYLAQAKDAYQLLKEEFEALEKPLPQNKAVVDDISFVRELDCQVMMRMQQMNNELIAEALETDDKKAIQNHPDFIDSVRGMFPEGEPLYENAGFRSKNHIQLCIVNPNAIIGYFDPKKRRNPNYKAV</sequence>
<accession>A0A1T1HAX0</accession>
<dbReference type="SUPFAM" id="SSF56399">
    <property type="entry name" value="ADP-ribosylation"/>
    <property type="match status" value="1"/>
</dbReference>
<organism evidence="1 2">
    <name type="scientific">Oceanospirillum linum</name>
    <dbReference type="NCBI Taxonomy" id="966"/>
    <lineage>
        <taxon>Bacteria</taxon>
        <taxon>Pseudomonadati</taxon>
        <taxon>Pseudomonadota</taxon>
        <taxon>Gammaproteobacteria</taxon>
        <taxon>Oceanospirillales</taxon>
        <taxon>Oceanospirillaceae</taxon>
        <taxon>Oceanospirillum</taxon>
    </lineage>
</organism>
<dbReference type="AlphaFoldDB" id="A0A1T1HAX0"/>